<gene>
    <name evidence="1" type="ORF">V5799_033977</name>
</gene>
<dbReference type="EMBL" id="JARKHS020029326">
    <property type="protein sequence ID" value="KAK8763415.1"/>
    <property type="molecule type" value="Genomic_DNA"/>
</dbReference>
<evidence type="ECO:0000313" key="1">
    <source>
        <dbReference type="EMBL" id="KAK8763415.1"/>
    </source>
</evidence>
<sequence>MTPCLKRIAKHLLHLFAKQDSGQQLSEHRKWSKTGWPSCASRWDCALLRRFSRCPSLPHGEAEMMT</sequence>
<keyword evidence="2" id="KW-1185">Reference proteome</keyword>
<evidence type="ECO:0000313" key="2">
    <source>
        <dbReference type="Proteomes" id="UP001321473"/>
    </source>
</evidence>
<dbReference type="Proteomes" id="UP001321473">
    <property type="component" value="Unassembled WGS sequence"/>
</dbReference>
<dbReference type="AlphaFoldDB" id="A0AAQ4DLS5"/>
<proteinExistence type="predicted"/>
<name>A0AAQ4DLS5_AMBAM</name>
<organism evidence="1 2">
    <name type="scientific">Amblyomma americanum</name>
    <name type="common">Lone star tick</name>
    <dbReference type="NCBI Taxonomy" id="6943"/>
    <lineage>
        <taxon>Eukaryota</taxon>
        <taxon>Metazoa</taxon>
        <taxon>Ecdysozoa</taxon>
        <taxon>Arthropoda</taxon>
        <taxon>Chelicerata</taxon>
        <taxon>Arachnida</taxon>
        <taxon>Acari</taxon>
        <taxon>Parasitiformes</taxon>
        <taxon>Ixodida</taxon>
        <taxon>Ixodoidea</taxon>
        <taxon>Ixodidae</taxon>
        <taxon>Amblyomminae</taxon>
        <taxon>Amblyomma</taxon>
    </lineage>
</organism>
<comment type="caution">
    <text evidence="1">The sequence shown here is derived from an EMBL/GenBank/DDBJ whole genome shotgun (WGS) entry which is preliminary data.</text>
</comment>
<accession>A0AAQ4DLS5</accession>
<reference evidence="1 2" key="1">
    <citation type="journal article" date="2023" name="Arcadia Sci">
        <title>De novo assembly of a long-read Amblyomma americanum tick genome.</title>
        <authorList>
            <person name="Chou S."/>
            <person name="Poskanzer K.E."/>
            <person name="Rollins M."/>
            <person name="Thuy-Boun P.S."/>
        </authorList>
    </citation>
    <scope>NUCLEOTIDE SEQUENCE [LARGE SCALE GENOMIC DNA]</scope>
    <source>
        <strain evidence="1">F_SG_1</strain>
        <tissue evidence="1">Salivary glands</tissue>
    </source>
</reference>
<protein>
    <submittedName>
        <fullName evidence="1">Uncharacterized protein</fullName>
    </submittedName>
</protein>